<keyword evidence="3" id="KW-0378">Hydrolase</keyword>
<reference evidence="3" key="1">
    <citation type="submission" date="2019-11" db="EMBL/GenBank/DDBJ databases">
        <title>Microbial mats filling the niche in hypersaline microbial mats.</title>
        <authorList>
            <person name="Wong H.L."/>
            <person name="Macleod F.I."/>
            <person name="White R.A. III"/>
            <person name="Burns B.P."/>
        </authorList>
    </citation>
    <scope>NUCLEOTIDE SEQUENCE</scope>
    <source>
        <strain evidence="3">Rbin_158</strain>
    </source>
</reference>
<dbReference type="InterPro" id="IPR050738">
    <property type="entry name" value="Sulfatase"/>
</dbReference>
<evidence type="ECO:0000256" key="1">
    <source>
        <dbReference type="ARBA" id="ARBA00008779"/>
    </source>
</evidence>
<evidence type="ECO:0000313" key="3">
    <source>
        <dbReference type="EMBL" id="MBD3326530.1"/>
    </source>
</evidence>
<dbReference type="Pfam" id="PF00884">
    <property type="entry name" value="Sulfatase"/>
    <property type="match status" value="1"/>
</dbReference>
<dbReference type="AlphaFoldDB" id="A0A9D5JYJ3"/>
<comment type="similarity">
    <text evidence="1">Belongs to the sulfatase family.</text>
</comment>
<evidence type="ECO:0000313" key="4">
    <source>
        <dbReference type="Proteomes" id="UP000649604"/>
    </source>
</evidence>
<gene>
    <name evidence="3" type="ORF">GF339_18240</name>
</gene>
<evidence type="ECO:0000259" key="2">
    <source>
        <dbReference type="Pfam" id="PF00884"/>
    </source>
</evidence>
<dbReference type="Gene3D" id="3.30.1120.10">
    <property type="match status" value="1"/>
</dbReference>
<dbReference type="InterPro" id="IPR000917">
    <property type="entry name" value="Sulfatase_N"/>
</dbReference>
<dbReference type="SUPFAM" id="SSF53649">
    <property type="entry name" value="Alkaline phosphatase-like"/>
    <property type="match status" value="1"/>
</dbReference>
<feature type="domain" description="Sulfatase N-terminal" evidence="2">
    <location>
        <begin position="2"/>
        <end position="338"/>
    </location>
</feature>
<protein>
    <submittedName>
        <fullName evidence="3">Sulfatase-like hydrolase/transferase</fullName>
    </submittedName>
</protein>
<dbReference type="PANTHER" id="PTHR42693">
    <property type="entry name" value="ARYLSULFATASE FAMILY MEMBER"/>
    <property type="match status" value="1"/>
</dbReference>
<dbReference type="CDD" id="cd16148">
    <property type="entry name" value="sulfatase_like"/>
    <property type="match status" value="1"/>
</dbReference>
<sequence length="484" mass="55027">MNVITIISDTLRRDHLGCYGNDWISTPYLDAFAQRSLIFDRAYCASFPTVPHRRDLLTGCFTFTYTAWSPLSDDEVVLAEVLGEQGYLSMMVNDCPHILENGYHFDRGFDGFEWIRGQESDRWRTSPLEIEHRCDPAKIRHGTHILHHRRNISNWQYESDTFAARTMSEASRWLERNYKADNFFLYVDTFDPHEPWDAPQWYVDMYDPGYTGEVVDYPLYAYCDFLSKEELNHCRALYAAEVTLVDRWVGMLLQKIEDLGLLSNTLIIFTADHGFLLGEHNIMGKAFIDPDAFHYCPLYDEINHIPLIMWVPGGQPRRSQAIVQPPDLMPTILELTGVDYPGDMHGKSFAPVVQGKTDACRSFAVSSPAIIGGGSGDACTTIVKDQWAGVLSGKPIPIAGGDKAVDGVSKSYKPARPKATIEKIKAYKSDQRSTEDLLFDLSHDPTQQHDIKAQHPGILAQMREDYVTFLEEVGTKKELIDPWR</sequence>
<dbReference type="Gene3D" id="3.40.720.10">
    <property type="entry name" value="Alkaline Phosphatase, subunit A"/>
    <property type="match status" value="1"/>
</dbReference>
<name>A0A9D5JYJ3_9BACT</name>
<organism evidence="3 4">
    <name type="scientific">candidate division KSB3 bacterium</name>
    <dbReference type="NCBI Taxonomy" id="2044937"/>
    <lineage>
        <taxon>Bacteria</taxon>
        <taxon>candidate division KSB3</taxon>
    </lineage>
</organism>
<proteinExistence type="inferred from homology"/>
<dbReference type="InterPro" id="IPR017850">
    <property type="entry name" value="Alkaline_phosphatase_core_sf"/>
</dbReference>
<comment type="caution">
    <text evidence="3">The sequence shown here is derived from an EMBL/GenBank/DDBJ whole genome shotgun (WGS) entry which is preliminary data.</text>
</comment>
<dbReference type="PANTHER" id="PTHR42693:SF33">
    <property type="entry name" value="ARYLSULFATASE"/>
    <property type="match status" value="1"/>
</dbReference>
<dbReference type="GO" id="GO:0004065">
    <property type="term" value="F:arylsulfatase activity"/>
    <property type="evidence" value="ECO:0007669"/>
    <property type="project" value="TreeGrafter"/>
</dbReference>
<dbReference type="EMBL" id="WJJP01000595">
    <property type="protein sequence ID" value="MBD3326530.1"/>
    <property type="molecule type" value="Genomic_DNA"/>
</dbReference>
<accession>A0A9D5JYJ3</accession>
<dbReference type="Proteomes" id="UP000649604">
    <property type="component" value="Unassembled WGS sequence"/>
</dbReference>